<sequence>METPSTYATVSVDGRTAVVGVYHVPRVYNYAIRLEYAEEQIRWLDKLGPEFEAAVVKHRVLDFTRALYERWFKQWAERSPEGIACVEGSSKVYQRKIEIFTSFIMGLHDRWIRQGLLLPDWSPSDAFDALDDLEDMITHEFWKIQPVFGLVPWVYEYELSDERQQG</sequence>
<evidence type="ECO:0000313" key="1">
    <source>
        <dbReference type="EMBL" id="PBK64386.1"/>
    </source>
</evidence>
<proteinExistence type="predicted"/>
<protein>
    <submittedName>
        <fullName evidence="1">Uncharacterized protein</fullName>
    </submittedName>
</protein>
<dbReference type="EMBL" id="KZ293452">
    <property type="protein sequence ID" value="PBK64386.1"/>
    <property type="molecule type" value="Genomic_DNA"/>
</dbReference>
<accession>A0A2H3BMV5</accession>
<reference evidence="2" key="1">
    <citation type="journal article" date="2017" name="Nat. Ecol. Evol.">
        <title>Genome expansion and lineage-specific genetic innovations in the forest pathogenic fungi Armillaria.</title>
        <authorList>
            <person name="Sipos G."/>
            <person name="Prasanna A.N."/>
            <person name="Walter M.C."/>
            <person name="O'Connor E."/>
            <person name="Balint B."/>
            <person name="Krizsan K."/>
            <person name="Kiss B."/>
            <person name="Hess J."/>
            <person name="Varga T."/>
            <person name="Slot J."/>
            <person name="Riley R."/>
            <person name="Boka B."/>
            <person name="Rigling D."/>
            <person name="Barry K."/>
            <person name="Lee J."/>
            <person name="Mihaltcheva S."/>
            <person name="LaButti K."/>
            <person name="Lipzen A."/>
            <person name="Waldron R."/>
            <person name="Moloney N.M."/>
            <person name="Sperisen C."/>
            <person name="Kredics L."/>
            <person name="Vagvoelgyi C."/>
            <person name="Patrignani A."/>
            <person name="Fitzpatrick D."/>
            <person name="Nagy I."/>
            <person name="Doyle S."/>
            <person name="Anderson J.B."/>
            <person name="Grigoriev I.V."/>
            <person name="Gueldener U."/>
            <person name="Muensterkoetter M."/>
            <person name="Nagy L.G."/>
        </authorList>
    </citation>
    <scope>NUCLEOTIDE SEQUENCE [LARGE SCALE GENOMIC DNA]</scope>
    <source>
        <strain evidence="2">28-4</strain>
    </source>
</reference>
<name>A0A2H3BMV5_9AGAR</name>
<organism evidence="1 2">
    <name type="scientific">Armillaria solidipes</name>
    <dbReference type="NCBI Taxonomy" id="1076256"/>
    <lineage>
        <taxon>Eukaryota</taxon>
        <taxon>Fungi</taxon>
        <taxon>Dikarya</taxon>
        <taxon>Basidiomycota</taxon>
        <taxon>Agaricomycotina</taxon>
        <taxon>Agaricomycetes</taxon>
        <taxon>Agaricomycetidae</taxon>
        <taxon>Agaricales</taxon>
        <taxon>Marasmiineae</taxon>
        <taxon>Physalacriaceae</taxon>
        <taxon>Armillaria</taxon>
    </lineage>
</organism>
<dbReference type="AlphaFoldDB" id="A0A2H3BMV5"/>
<evidence type="ECO:0000313" key="2">
    <source>
        <dbReference type="Proteomes" id="UP000218334"/>
    </source>
</evidence>
<keyword evidence="2" id="KW-1185">Reference proteome</keyword>
<dbReference type="Proteomes" id="UP000218334">
    <property type="component" value="Unassembled WGS sequence"/>
</dbReference>
<gene>
    <name evidence="1" type="ORF">ARMSODRAFT_1023250</name>
</gene>